<name>A0ABC8RTP1_9AQUA</name>
<protein>
    <submittedName>
        <fullName evidence="2">Uncharacterized protein</fullName>
    </submittedName>
</protein>
<dbReference type="Gene3D" id="3.30.200.20">
    <property type="entry name" value="Phosphorylase Kinase, domain 1"/>
    <property type="match status" value="1"/>
</dbReference>
<dbReference type="AlphaFoldDB" id="A0ABC8RTP1"/>
<comment type="caution">
    <text evidence="2">The sequence shown here is derived from an EMBL/GenBank/DDBJ whole genome shotgun (WGS) entry which is preliminary data.</text>
</comment>
<evidence type="ECO:0000313" key="2">
    <source>
        <dbReference type="EMBL" id="CAK9148088.1"/>
    </source>
</evidence>
<dbReference type="PANTHER" id="PTHR47976">
    <property type="entry name" value="G-TYPE LECTIN S-RECEPTOR-LIKE SERINE/THREONINE-PROTEIN KINASE SD2-5"/>
    <property type="match status" value="1"/>
</dbReference>
<keyword evidence="3" id="KW-1185">Reference proteome</keyword>
<dbReference type="Proteomes" id="UP001642360">
    <property type="component" value="Unassembled WGS sequence"/>
</dbReference>
<proteinExistence type="predicted"/>
<gene>
    <name evidence="2" type="ORF">ILEXP_LOCUS16018</name>
</gene>
<organism evidence="2 3">
    <name type="scientific">Ilex paraguariensis</name>
    <name type="common">yerba mate</name>
    <dbReference type="NCBI Taxonomy" id="185542"/>
    <lineage>
        <taxon>Eukaryota</taxon>
        <taxon>Viridiplantae</taxon>
        <taxon>Streptophyta</taxon>
        <taxon>Embryophyta</taxon>
        <taxon>Tracheophyta</taxon>
        <taxon>Spermatophyta</taxon>
        <taxon>Magnoliopsida</taxon>
        <taxon>eudicotyledons</taxon>
        <taxon>Gunneridae</taxon>
        <taxon>Pentapetalae</taxon>
        <taxon>asterids</taxon>
        <taxon>campanulids</taxon>
        <taxon>Aquifoliales</taxon>
        <taxon>Aquifoliaceae</taxon>
        <taxon>Ilex</taxon>
    </lineage>
</organism>
<keyword evidence="1" id="KW-0732">Signal</keyword>
<dbReference type="EMBL" id="CAUOFW020001725">
    <property type="protein sequence ID" value="CAK9148088.1"/>
    <property type="molecule type" value="Genomic_DNA"/>
</dbReference>
<dbReference type="InterPro" id="IPR051343">
    <property type="entry name" value="G-type_lectin_kinases/EP1-like"/>
</dbReference>
<evidence type="ECO:0000256" key="1">
    <source>
        <dbReference type="ARBA" id="ARBA00022729"/>
    </source>
</evidence>
<accession>A0ABC8RTP1</accession>
<sequence length="178" mass="20092">MKRIFLFISSYRLPCLEDYWNDYLEKDSKILLRFSYNKLCSATGKLSENLGGGFGMVLKGVLIDGTSVAVKQLDKKKAGNKRVPCRDGHCVHLLCRLQKKAIENQLVDIVDCRSEDMQRHSEEAIEIIRLGMWCLNNDYTKSPPMSSVIKVLEGVKELEPIVSFNFPCSVISAVDSTV</sequence>
<reference evidence="2 3" key="1">
    <citation type="submission" date="2024-02" db="EMBL/GenBank/DDBJ databases">
        <authorList>
            <person name="Vignale AGUSTIN F."/>
            <person name="Sosa J E."/>
            <person name="Modenutti C."/>
        </authorList>
    </citation>
    <scope>NUCLEOTIDE SEQUENCE [LARGE SCALE GENOMIC DNA]</scope>
</reference>
<evidence type="ECO:0000313" key="3">
    <source>
        <dbReference type="Proteomes" id="UP001642360"/>
    </source>
</evidence>